<dbReference type="STRING" id="101127.A0A1X2GKX7"/>
<feature type="domain" description="Chromatin target of PRMT1 protein C-terminal" evidence="3">
    <location>
        <begin position="109"/>
        <end position="197"/>
    </location>
</feature>
<evidence type="ECO:0000313" key="5">
    <source>
        <dbReference type="Proteomes" id="UP000242146"/>
    </source>
</evidence>
<feature type="compositionally biased region" description="Low complexity" evidence="2">
    <location>
        <begin position="109"/>
        <end position="127"/>
    </location>
</feature>
<feature type="compositionally biased region" description="Gly residues" evidence="2">
    <location>
        <begin position="68"/>
        <end position="85"/>
    </location>
</feature>
<accession>A0A1X2GKX7</accession>
<proteinExistence type="predicted"/>
<evidence type="ECO:0000313" key="4">
    <source>
        <dbReference type="EMBL" id="ORX56235.1"/>
    </source>
</evidence>
<dbReference type="InterPro" id="IPR025715">
    <property type="entry name" value="FoP_C"/>
</dbReference>
<dbReference type="AlphaFoldDB" id="A0A1X2GKX7"/>
<dbReference type="GO" id="GO:0003723">
    <property type="term" value="F:RNA binding"/>
    <property type="evidence" value="ECO:0007669"/>
    <property type="project" value="UniProtKB-KW"/>
</dbReference>
<protein>
    <recommendedName>
        <fullName evidence="3">Chromatin target of PRMT1 protein C-terminal domain-containing protein</fullName>
    </recommendedName>
</protein>
<dbReference type="Proteomes" id="UP000242146">
    <property type="component" value="Unassembled WGS sequence"/>
</dbReference>
<dbReference type="EMBL" id="MCGT01000010">
    <property type="protein sequence ID" value="ORX56235.1"/>
    <property type="molecule type" value="Genomic_DNA"/>
</dbReference>
<sequence length="204" mass="21715">MVRPGRTVTIGTGGGLNERFGRLNANTKTQGTDIAKRRAAAPAAAAPAPTPRYEQAKKPVTKSVFARIGGGDTTGGLTRGGGVSKRGGRATQRSIAASAARGIQKVFHQNQPMQRRQPQRQAQQPKQFRTARGSRAPTRQGRAAPQAGKPKRLVKKGLAPTAASLDKELDSYMLKDPSTAQAKLDEELNSYMTKLTNDDDGLGL</sequence>
<feature type="region of interest" description="Disordered" evidence="2">
    <location>
        <begin position="39"/>
        <end position="58"/>
    </location>
</feature>
<feature type="region of interest" description="Disordered" evidence="2">
    <location>
        <begin position="67"/>
        <end position="170"/>
    </location>
</feature>
<organism evidence="4 5">
    <name type="scientific">Hesseltinella vesiculosa</name>
    <dbReference type="NCBI Taxonomy" id="101127"/>
    <lineage>
        <taxon>Eukaryota</taxon>
        <taxon>Fungi</taxon>
        <taxon>Fungi incertae sedis</taxon>
        <taxon>Mucoromycota</taxon>
        <taxon>Mucoromycotina</taxon>
        <taxon>Mucoromycetes</taxon>
        <taxon>Mucorales</taxon>
        <taxon>Cunninghamellaceae</taxon>
        <taxon>Hesseltinella</taxon>
    </lineage>
</organism>
<name>A0A1X2GKX7_9FUNG</name>
<dbReference type="OrthoDB" id="5599506at2759"/>
<reference evidence="4 5" key="1">
    <citation type="submission" date="2016-07" db="EMBL/GenBank/DDBJ databases">
        <title>Pervasive Adenine N6-methylation of Active Genes in Fungi.</title>
        <authorList>
            <consortium name="DOE Joint Genome Institute"/>
            <person name="Mondo S.J."/>
            <person name="Dannebaum R.O."/>
            <person name="Kuo R.C."/>
            <person name="Labutti K."/>
            <person name="Haridas S."/>
            <person name="Kuo A."/>
            <person name="Salamov A."/>
            <person name="Ahrendt S.R."/>
            <person name="Lipzen A."/>
            <person name="Sullivan W."/>
            <person name="Andreopoulos W.B."/>
            <person name="Clum A."/>
            <person name="Lindquist E."/>
            <person name="Daum C."/>
            <person name="Ramamoorthy G.K."/>
            <person name="Gryganskyi A."/>
            <person name="Culley D."/>
            <person name="Magnuson J.K."/>
            <person name="James T.Y."/>
            <person name="O'Malley M.A."/>
            <person name="Stajich J.E."/>
            <person name="Spatafora J.W."/>
            <person name="Visel A."/>
            <person name="Grigoriev I.V."/>
        </authorList>
    </citation>
    <scope>NUCLEOTIDE SEQUENCE [LARGE SCALE GENOMIC DNA]</scope>
    <source>
        <strain evidence="4 5">NRRL 3301</strain>
    </source>
</reference>
<evidence type="ECO:0000259" key="3">
    <source>
        <dbReference type="SMART" id="SM01218"/>
    </source>
</evidence>
<dbReference type="SMART" id="SM01218">
    <property type="entry name" value="FoP_duplication"/>
    <property type="match status" value="1"/>
</dbReference>
<keyword evidence="1" id="KW-0694">RNA-binding</keyword>
<gene>
    <name evidence="4" type="ORF">DM01DRAFT_1382514</name>
</gene>
<keyword evidence="5" id="KW-1185">Reference proteome</keyword>
<dbReference type="Pfam" id="PF13865">
    <property type="entry name" value="FoP_duplication"/>
    <property type="match status" value="1"/>
</dbReference>
<comment type="caution">
    <text evidence="4">The sequence shown here is derived from an EMBL/GenBank/DDBJ whole genome shotgun (WGS) entry which is preliminary data.</text>
</comment>
<evidence type="ECO:0000256" key="1">
    <source>
        <dbReference type="ARBA" id="ARBA00022884"/>
    </source>
</evidence>
<evidence type="ECO:0000256" key="2">
    <source>
        <dbReference type="SAM" id="MobiDB-lite"/>
    </source>
</evidence>